<evidence type="ECO:0000313" key="2">
    <source>
        <dbReference type="Proteomes" id="UP000525432"/>
    </source>
</evidence>
<comment type="caution">
    <text evidence="1">The sequence shown here is derived from an EMBL/GenBank/DDBJ whole genome shotgun (WGS) entry which is preliminary data.</text>
</comment>
<name>A0A841V392_MICAE</name>
<dbReference type="RefSeq" id="WP_185240409.1">
    <property type="nucleotide sequence ID" value="NZ_JACEGC010000087.1"/>
</dbReference>
<reference evidence="1 2" key="1">
    <citation type="submission" date="2020-07" db="EMBL/GenBank/DDBJ databases">
        <title>Genomes of two Microcystis aeruginosa (Cyanobacteria) strains from Florida (USA) with disparate toxicogenic potential.</title>
        <authorList>
            <person name="Lefler F.W."/>
            <person name="Barbosa M."/>
            <person name="Berthold D.E."/>
            <person name="Laughinghouse H.D. IV."/>
        </authorList>
    </citation>
    <scope>NUCLEOTIDE SEQUENCE [LARGE SCALE GENOMIC DNA]</scope>
    <source>
        <strain evidence="1 2">BLCCF158</strain>
    </source>
</reference>
<dbReference type="Proteomes" id="UP000525432">
    <property type="component" value="Unassembled WGS sequence"/>
</dbReference>
<accession>A0A841V392</accession>
<protein>
    <submittedName>
        <fullName evidence="1">Uncharacterized protein</fullName>
    </submittedName>
</protein>
<organism evidence="1 2">
    <name type="scientific">Microcystis aeruginosa BLCC-F158</name>
    <dbReference type="NCBI Taxonomy" id="2755316"/>
    <lineage>
        <taxon>Bacteria</taxon>
        <taxon>Bacillati</taxon>
        <taxon>Cyanobacteriota</taxon>
        <taxon>Cyanophyceae</taxon>
        <taxon>Oscillatoriophycideae</taxon>
        <taxon>Chroococcales</taxon>
        <taxon>Microcystaceae</taxon>
        <taxon>Microcystis</taxon>
    </lineage>
</organism>
<gene>
    <name evidence="1" type="ORF">H0901_15925</name>
</gene>
<dbReference type="AlphaFoldDB" id="A0A841V392"/>
<dbReference type="EMBL" id="JACEGC010000087">
    <property type="protein sequence ID" value="MBC1196698.1"/>
    <property type="molecule type" value="Genomic_DNA"/>
</dbReference>
<sequence>MRKGKRQEATGGINNQYLVNTLKISHYRPQFSQFLEKLISFHAKSGY</sequence>
<evidence type="ECO:0000313" key="1">
    <source>
        <dbReference type="EMBL" id="MBC1196698.1"/>
    </source>
</evidence>
<proteinExistence type="predicted"/>